<reference evidence="1 2" key="1">
    <citation type="journal article" date="2015" name="Genome Announc.">
        <title>Expanding the biotechnology potential of lactobacilli through comparative genomics of 213 strains and associated genera.</title>
        <authorList>
            <person name="Sun Z."/>
            <person name="Harris H.M."/>
            <person name="McCann A."/>
            <person name="Guo C."/>
            <person name="Argimon S."/>
            <person name="Zhang W."/>
            <person name="Yang X."/>
            <person name="Jeffery I.B."/>
            <person name="Cooney J.C."/>
            <person name="Kagawa T.F."/>
            <person name="Liu W."/>
            <person name="Song Y."/>
            <person name="Salvetti E."/>
            <person name="Wrobel A."/>
            <person name="Rasinkangas P."/>
            <person name="Parkhill J."/>
            <person name="Rea M.C."/>
            <person name="O'Sullivan O."/>
            <person name="Ritari J."/>
            <person name="Douillard F.P."/>
            <person name="Paul Ross R."/>
            <person name="Yang R."/>
            <person name="Briner A.E."/>
            <person name="Felis G.E."/>
            <person name="de Vos W.M."/>
            <person name="Barrangou R."/>
            <person name="Klaenhammer T.R."/>
            <person name="Caufield P.W."/>
            <person name="Cui Y."/>
            <person name="Zhang H."/>
            <person name="O'Toole P.W."/>
        </authorList>
    </citation>
    <scope>NUCLEOTIDE SEQUENCE [LARGE SCALE GENOMIC DNA]</scope>
    <source>
        <strain evidence="1 2">DSM 19682</strain>
    </source>
</reference>
<evidence type="ECO:0000313" key="2">
    <source>
        <dbReference type="Proteomes" id="UP000051248"/>
    </source>
</evidence>
<dbReference type="STRING" id="1423775.FD03_GL001909"/>
<sequence length="446" mass="49522">MLFFGLILAGCGNNSQNTASSNNTENAVKKIVIKGHNFKGTHNGDGSSKDPDYKYSMYFDKDGHFVQDIISSNGFSGRFTERGTYTIAKNGDITMNIVSVTEERFASDYDLSNGEAPISIVQREGNTLNAAEDHAIKIKNKETYLLGTVNNVKLYPTDKKTVNYRKHYQSEMSKYNSSYGKFSNHGFTSNGMDTPMNAIAFKGSNFIWRYGYQDPNNSSKDSAVMAVFEGTYSYDSSTRIMTLNVSSQSNSYYGDLMSLGGFEYQKSGKPLAGKTLKLKYVNNTLTLVGSGFTSWTMEDSYPNDASQSQPKYDDYISSYAVSTFDSQMHKGSESDSNGGSVKEVFPTKEDFVDWLTDYYQKDDDTSNFHAMESDEGGTLPVLESFGGEKKNVPMVYRIYYSFAEEGNEVSDTGKNIGITSSGKIYSGHDIMLDDDLTQAYSDYASN</sequence>
<dbReference type="Proteomes" id="UP000051248">
    <property type="component" value="Unassembled WGS sequence"/>
</dbReference>
<proteinExistence type="predicted"/>
<keyword evidence="2" id="KW-1185">Reference proteome</keyword>
<dbReference type="EMBL" id="AZDZ01000003">
    <property type="protein sequence ID" value="KRK80485.1"/>
    <property type="molecule type" value="Genomic_DNA"/>
</dbReference>
<protein>
    <submittedName>
        <fullName evidence="1">Uncharacterized protein</fullName>
    </submittedName>
</protein>
<accession>A0A0R1KA91</accession>
<dbReference type="eggNOG" id="ENOG5032KD9">
    <property type="taxonomic scope" value="Bacteria"/>
</dbReference>
<dbReference type="AlphaFoldDB" id="A0A0R1KA91"/>
<comment type="caution">
    <text evidence="1">The sequence shown here is derived from an EMBL/GenBank/DDBJ whole genome shotgun (WGS) entry which is preliminary data.</text>
</comment>
<dbReference type="PATRIC" id="fig|1423775.4.peg.1947"/>
<evidence type="ECO:0000313" key="1">
    <source>
        <dbReference type="EMBL" id="KRK80485.1"/>
    </source>
</evidence>
<organism evidence="1 2">
    <name type="scientific">Companilactobacillus nodensis DSM 19682 = JCM 14932 = NBRC 107160</name>
    <dbReference type="NCBI Taxonomy" id="1423775"/>
    <lineage>
        <taxon>Bacteria</taxon>
        <taxon>Bacillati</taxon>
        <taxon>Bacillota</taxon>
        <taxon>Bacilli</taxon>
        <taxon>Lactobacillales</taxon>
        <taxon>Lactobacillaceae</taxon>
        <taxon>Companilactobacillus</taxon>
    </lineage>
</organism>
<gene>
    <name evidence="1" type="ORF">FD03_GL001909</name>
</gene>
<name>A0A0R1KA91_9LACO</name>